<feature type="region of interest" description="Disordered" evidence="6">
    <location>
        <begin position="318"/>
        <end position="383"/>
    </location>
</feature>
<dbReference type="Gene3D" id="1.10.510.10">
    <property type="entry name" value="Transferase(Phosphotransferase) domain 1"/>
    <property type="match status" value="1"/>
</dbReference>
<dbReference type="InterPro" id="IPR011009">
    <property type="entry name" value="Kinase-like_dom_sf"/>
</dbReference>
<sequence length="635" mass="67449">MALFICQRCEAEHDAWTGACPACGGTELLKVGPQVDRMVGRTIAGRYRIIRRLGQGGMGSVYLAEQVGIGQQVAMKFLNTGLSMDPDVARRFLNEAKSYARVAHPNAINLHDFGQDEEGTLYICMEYVEGDDLKRLLSNVGRLAVHEAADIVLQVADVLAYAHARQVVHRDLKPENVMVRQGMRGWHVKVLDFGIARISDGAPRLTLQGAVAGTPRYMSPEQAMGQDVDSRADIYAVGVVLFELLTGKQPFDGTSVAEIMQKQVHQPMPHLWDVVEDLQLPAIDAVIQKATAKKRVERYATMEAFASDLSNALPTLTGRSPISGVNPTVKGASRSNEEQGPGTLLYGDGSEATLVRGPTPPVGAVRHDTARMTPIPRTQPAMTPIPLTQPAMTQAPRMGLAVSDGFDKTAHTASPYTEQKRSRTGLVMGLGAAVVLVAAGVGVVAIRNAGGDSTQPVPAPTAPVAPARVEAPTPAPSPAHVEAPTPAPAPPGEEAPTPAPTASPSANTGRSDEETPPAPSGADALLAKQLKLLAAGQAIEIGNDFNEGRLDSAMKRLALAREQGLEAAAPELATLGARIEDASKRMSQARSRENDGDCEHAIKLYKALKKDYPQLIDAAKGIARCKDSLPPEVSE</sequence>
<evidence type="ECO:0000256" key="4">
    <source>
        <dbReference type="ARBA" id="ARBA00022840"/>
    </source>
</evidence>
<feature type="domain" description="Protein kinase" evidence="8">
    <location>
        <begin position="47"/>
        <end position="316"/>
    </location>
</feature>
<reference evidence="9 10" key="1">
    <citation type="submission" date="2021-02" db="EMBL/GenBank/DDBJ databases">
        <title>De Novo genome assembly of isolated myxobacteria.</title>
        <authorList>
            <person name="Stevens D.C."/>
        </authorList>
    </citation>
    <scope>NUCLEOTIDE SEQUENCE [LARGE SCALE GENOMIC DNA]</scope>
    <source>
        <strain evidence="10">SCPEA02</strain>
    </source>
</reference>
<protein>
    <submittedName>
        <fullName evidence="9">Serine/threonine protein kinase</fullName>
    </submittedName>
</protein>
<evidence type="ECO:0000259" key="8">
    <source>
        <dbReference type="PROSITE" id="PS50011"/>
    </source>
</evidence>
<dbReference type="EMBL" id="CP071090">
    <property type="protein sequence ID" value="QSQ25094.1"/>
    <property type="molecule type" value="Genomic_DNA"/>
</dbReference>
<keyword evidence="4 5" id="KW-0067">ATP-binding</keyword>
<keyword evidence="3 9" id="KW-0418">Kinase</keyword>
<keyword evidence="9" id="KW-0723">Serine/threonine-protein kinase</keyword>
<keyword evidence="2 5" id="KW-0547">Nucleotide-binding</keyword>
<dbReference type="SUPFAM" id="SSF56112">
    <property type="entry name" value="Protein kinase-like (PK-like)"/>
    <property type="match status" value="1"/>
</dbReference>
<evidence type="ECO:0000256" key="1">
    <source>
        <dbReference type="ARBA" id="ARBA00022679"/>
    </source>
</evidence>
<evidence type="ECO:0000313" key="10">
    <source>
        <dbReference type="Proteomes" id="UP000662747"/>
    </source>
</evidence>
<dbReference type="PROSITE" id="PS00108">
    <property type="entry name" value="PROTEIN_KINASE_ST"/>
    <property type="match status" value="1"/>
</dbReference>
<feature type="transmembrane region" description="Helical" evidence="7">
    <location>
        <begin position="425"/>
        <end position="446"/>
    </location>
</feature>
<dbReference type="CDD" id="cd14014">
    <property type="entry name" value="STKc_PknB_like"/>
    <property type="match status" value="1"/>
</dbReference>
<evidence type="ECO:0000256" key="3">
    <source>
        <dbReference type="ARBA" id="ARBA00022777"/>
    </source>
</evidence>
<dbReference type="PROSITE" id="PS50011">
    <property type="entry name" value="PROTEIN_KINASE_DOM"/>
    <property type="match status" value="1"/>
</dbReference>
<feature type="region of interest" description="Disordered" evidence="6">
    <location>
        <begin position="449"/>
        <end position="521"/>
    </location>
</feature>
<keyword evidence="1" id="KW-0808">Transferase</keyword>
<dbReference type="PANTHER" id="PTHR43289:SF6">
    <property type="entry name" value="SERINE_THREONINE-PROTEIN KINASE NEKL-3"/>
    <property type="match status" value="1"/>
</dbReference>
<gene>
    <name evidence="9" type="ORF">JY651_09255</name>
</gene>
<dbReference type="Gene3D" id="3.30.200.20">
    <property type="entry name" value="Phosphorylase Kinase, domain 1"/>
    <property type="match status" value="1"/>
</dbReference>
<keyword evidence="7" id="KW-1133">Transmembrane helix</keyword>
<evidence type="ECO:0000256" key="6">
    <source>
        <dbReference type="SAM" id="MobiDB-lite"/>
    </source>
</evidence>
<keyword evidence="7" id="KW-0812">Transmembrane</keyword>
<accession>A0ABX7P3P0</accession>
<feature type="binding site" evidence="5">
    <location>
        <position position="76"/>
    </location>
    <ligand>
        <name>ATP</name>
        <dbReference type="ChEBI" id="CHEBI:30616"/>
    </ligand>
</feature>
<evidence type="ECO:0000256" key="7">
    <source>
        <dbReference type="SAM" id="Phobius"/>
    </source>
</evidence>
<dbReference type="Proteomes" id="UP000662747">
    <property type="component" value="Chromosome"/>
</dbReference>
<feature type="compositionally biased region" description="Pro residues" evidence="6">
    <location>
        <begin position="485"/>
        <end position="501"/>
    </location>
</feature>
<proteinExistence type="predicted"/>
<keyword evidence="10" id="KW-1185">Reference proteome</keyword>
<dbReference type="InterPro" id="IPR017441">
    <property type="entry name" value="Protein_kinase_ATP_BS"/>
</dbReference>
<keyword evidence="7" id="KW-0472">Membrane</keyword>
<dbReference type="InterPro" id="IPR000719">
    <property type="entry name" value="Prot_kinase_dom"/>
</dbReference>
<evidence type="ECO:0000256" key="2">
    <source>
        <dbReference type="ARBA" id="ARBA00022741"/>
    </source>
</evidence>
<dbReference type="SMART" id="SM00220">
    <property type="entry name" value="S_TKc"/>
    <property type="match status" value="1"/>
</dbReference>
<dbReference type="RefSeq" id="WP_206726651.1">
    <property type="nucleotide sequence ID" value="NZ_CP071090.1"/>
</dbReference>
<dbReference type="PROSITE" id="PS00107">
    <property type="entry name" value="PROTEIN_KINASE_ATP"/>
    <property type="match status" value="1"/>
</dbReference>
<dbReference type="Pfam" id="PF00069">
    <property type="entry name" value="Pkinase"/>
    <property type="match status" value="1"/>
</dbReference>
<dbReference type="GO" id="GO:0004674">
    <property type="term" value="F:protein serine/threonine kinase activity"/>
    <property type="evidence" value="ECO:0007669"/>
    <property type="project" value="UniProtKB-KW"/>
</dbReference>
<evidence type="ECO:0000313" key="9">
    <source>
        <dbReference type="EMBL" id="QSQ25094.1"/>
    </source>
</evidence>
<organism evidence="9 10">
    <name type="scientific">Pyxidicoccus parkwayensis</name>
    <dbReference type="NCBI Taxonomy" id="2813578"/>
    <lineage>
        <taxon>Bacteria</taxon>
        <taxon>Pseudomonadati</taxon>
        <taxon>Myxococcota</taxon>
        <taxon>Myxococcia</taxon>
        <taxon>Myxococcales</taxon>
        <taxon>Cystobacterineae</taxon>
        <taxon>Myxococcaceae</taxon>
        <taxon>Pyxidicoccus</taxon>
    </lineage>
</organism>
<name>A0ABX7P3P0_9BACT</name>
<dbReference type="InterPro" id="IPR008271">
    <property type="entry name" value="Ser/Thr_kinase_AS"/>
</dbReference>
<evidence type="ECO:0000256" key="5">
    <source>
        <dbReference type="PROSITE-ProRule" id="PRU10141"/>
    </source>
</evidence>
<dbReference type="PANTHER" id="PTHR43289">
    <property type="entry name" value="MITOGEN-ACTIVATED PROTEIN KINASE KINASE KINASE 20-RELATED"/>
    <property type="match status" value="1"/>
</dbReference>